<accession>A0ABS0SBS8</accession>
<evidence type="ECO:0008006" key="4">
    <source>
        <dbReference type="Google" id="ProtNLM"/>
    </source>
</evidence>
<dbReference type="Proteomes" id="UP000601789">
    <property type="component" value="Unassembled WGS sequence"/>
</dbReference>
<evidence type="ECO:0000313" key="2">
    <source>
        <dbReference type="EMBL" id="MBI1620095.1"/>
    </source>
</evidence>
<protein>
    <recommendedName>
        <fullName evidence="4">Integrase DNA-binding domain-containing protein</fullName>
    </recommendedName>
</protein>
<organism evidence="2 3">
    <name type="scientific">Aquamicrobium zhengzhouense</name>
    <dbReference type="NCBI Taxonomy" id="2781738"/>
    <lineage>
        <taxon>Bacteria</taxon>
        <taxon>Pseudomonadati</taxon>
        <taxon>Pseudomonadota</taxon>
        <taxon>Alphaproteobacteria</taxon>
        <taxon>Hyphomicrobiales</taxon>
        <taxon>Phyllobacteriaceae</taxon>
        <taxon>Aquamicrobium</taxon>
    </lineage>
</organism>
<keyword evidence="3" id="KW-1185">Reference proteome</keyword>
<feature type="region of interest" description="Disordered" evidence="1">
    <location>
        <begin position="1"/>
        <end position="23"/>
    </location>
</feature>
<gene>
    <name evidence="2" type="ORF">IOD40_05380</name>
</gene>
<reference evidence="2 3" key="1">
    <citation type="submission" date="2020-10" db="EMBL/GenBank/DDBJ databases">
        <title>Aquamicrobium zhengzhouensis sp. nov., a exopolysaccharide producing bacterium isolated from farmland soil.</title>
        <authorList>
            <person name="Wang X."/>
        </authorList>
    </citation>
    <scope>NUCLEOTIDE SEQUENCE [LARGE SCALE GENOMIC DNA]</scope>
    <source>
        <strain evidence="3">cd-1</strain>
    </source>
</reference>
<proteinExistence type="predicted"/>
<name>A0ABS0SBS8_9HYPH</name>
<evidence type="ECO:0000256" key="1">
    <source>
        <dbReference type="SAM" id="MobiDB-lite"/>
    </source>
</evidence>
<feature type="compositionally biased region" description="Basic residues" evidence="1">
    <location>
        <begin position="14"/>
        <end position="23"/>
    </location>
</feature>
<dbReference type="EMBL" id="JADGMQ010000002">
    <property type="protein sequence ID" value="MBI1620095.1"/>
    <property type="molecule type" value="Genomic_DNA"/>
</dbReference>
<evidence type="ECO:0000313" key="3">
    <source>
        <dbReference type="Proteomes" id="UP000601789"/>
    </source>
</evidence>
<comment type="caution">
    <text evidence="2">The sequence shown here is derived from an EMBL/GenBank/DDBJ whole genome shotgun (WGS) entry which is preliminary data.</text>
</comment>
<sequence length="98" mass="10578">MEEYPGVSSFTDRHGKKRWRYRGKGRGAKQINLPGDPGEAAFEAAYAAAVQGIKPVSGVVKKMPGAALPKPLAMPPANWSRPFGGSATIRQHSRRTCD</sequence>